<organism evidence="3 4">
    <name type="scientific">Mycolicibacterium goodii</name>
    <name type="common">Mycobacterium goodii</name>
    <dbReference type="NCBI Taxonomy" id="134601"/>
    <lineage>
        <taxon>Bacteria</taxon>
        <taxon>Bacillati</taxon>
        <taxon>Actinomycetota</taxon>
        <taxon>Actinomycetes</taxon>
        <taxon>Mycobacteriales</taxon>
        <taxon>Mycobacteriaceae</taxon>
        <taxon>Mycolicibacterium</taxon>
    </lineage>
</organism>
<feature type="region of interest" description="Disordered" evidence="1">
    <location>
        <begin position="54"/>
        <end position="119"/>
    </location>
</feature>
<proteinExistence type="predicted"/>
<evidence type="ECO:0000256" key="1">
    <source>
        <dbReference type="SAM" id="MobiDB-lite"/>
    </source>
</evidence>
<dbReference type="RefSeq" id="WP_214311064.1">
    <property type="nucleotide sequence ID" value="NZ_JAHBOJ010000001.1"/>
</dbReference>
<feature type="compositionally biased region" description="Pro residues" evidence="1">
    <location>
        <begin position="104"/>
        <end position="119"/>
    </location>
</feature>
<sequence>MTLEASPDERAEVILANVVFWYSLFLFVVVIAAIGLWSERRTAERNRAKFIADGQYPDPTAAQPDKRHGRVRRPRARTLHRWLAATPRNNNTVPLPTTEHPASEPSPPPQAPASQYPPT</sequence>
<dbReference type="EMBL" id="JAHBOM010000056">
    <property type="protein sequence ID" value="MBU8827745.1"/>
    <property type="molecule type" value="Genomic_DNA"/>
</dbReference>
<dbReference type="Proteomes" id="UP000696413">
    <property type="component" value="Unassembled WGS sequence"/>
</dbReference>
<name>A0ABS6HYV0_MYCGD</name>
<keyword evidence="4" id="KW-1185">Reference proteome</keyword>
<keyword evidence="2" id="KW-1133">Transmembrane helix</keyword>
<feature type="transmembrane region" description="Helical" evidence="2">
    <location>
        <begin position="20"/>
        <end position="37"/>
    </location>
</feature>
<feature type="compositionally biased region" description="Basic residues" evidence="1">
    <location>
        <begin position="67"/>
        <end position="80"/>
    </location>
</feature>
<gene>
    <name evidence="3" type="ORF">KL859_33405</name>
</gene>
<keyword evidence="2" id="KW-0812">Transmembrane</keyword>
<reference evidence="3 4" key="1">
    <citation type="submission" date="2021-05" db="EMBL/GenBank/DDBJ databases">
        <title>Draft Genome Sequences of Clinical Respiratory Isolates of Mycobacterium goodii Recovered in Ireland.</title>
        <authorList>
            <person name="Flanagan P.R."/>
            <person name="Mok S."/>
            <person name="Roycroft E."/>
            <person name="Rogers T.R."/>
            <person name="Fitzgibbon M."/>
        </authorList>
    </citation>
    <scope>NUCLEOTIDE SEQUENCE [LARGE SCALE GENOMIC DNA]</scope>
    <source>
        <strain evidence="3 4">14IE55</strain>
    </source>
</reference>
<keyword evidence="2" id="KW-0472">Membrane</keyword>
<protein>
    <recommendedName>
        <fullName evidence="5">Transmembrane protein</fullName>
    </recommendedName>
</protein>
<accession>A0ABS6HYV0</accession>
<comment type="caution">
    <text evidence="3">The sequence shown here is derived from an EMBL/GenBank/DDBJ whole genome shotgun (WGS) entry which is preliminary data.</text>
</comment>
<evidence type="ECO:0000313" key="3">
    <source>
        <dbReference type="EMBL" id="MBU8827745.1"/>
    </source>
</evidence>
<evidence type="ECO:0000313" key="4">
    <source>
        <dbReference type="Proteomes" id="UP000696413"/>
    </source>
</evidence>
<evidence type="ECO:0000256" key="2">
    <source>
        <dbReference type="SAM" id="Phobius"/>
    </source>
</evidence>
<evidence type="ECO:0008006" key="5">
    <source>
        <dbReference type="Google" id="ProtNLM"/>
    </source>
</evidence>